<proteinExistence type="predicted"/>
<dbReference type="EMBL" id="MU006730">
    <property type="protein sequence ID" value="KAF2624498.1"/>
    <property type="molecule type" value="Genomic_DNA"/>
</dbReference>
<gene>
    <name evidence="1" type="ORF">BU25DRAFT_423967</name>
</gene>
<organism evidence="1 2">
    <name type="scientific">Macroventuria anomochaeta</name>
    <dbReference type="NCBI Taxonomy" id="301207"/>
    <lineage>
        <taxon>Eukaryota</taxon>
        <taxon>Fungi</taxon>
        <taxon>Dikarya</taxon>
        <taxon>Ascomycota</taxon>
        <taxon>Pezizomycotina</taxon>
        <taxon>Dothideomycetes</taxon>
        <taxon>Pleosporomycetidae</taxon>
        <taxon>Pleosporales</taxon>
        <taxon>Pleosporineae</taxon>
        <taxon>Didymellaceae</taxon>
        <taxon>Macroventuria</taxon>
    </lineage>
</organism>
<dbReference type="Proteomes" id="UP000799754">
    <property type="component" value="Unassembled WGS sequence"/>
</dbReference>
<protein>
    <submittedName>
        <fullName evidence="1">Uncharacterized protein</fullName>
    </submittedName>
</protein>
<keyword evidence="2" id="KW-1185">Reference proteome</keyword>
<name>A0ACB6RRS5_9PLEO</name>
<comment type="caution">
    <text evidence="1">The sequence shown here is derived from an EMBL/GenBank/DDBJ whole genome shotgun (WGS) entry which is preliminary data.</text>
</comment>
<sequence length="162" mass="17010">MAPSNLPNTNEFENVNSPEVEKFPNRLPDRPGEKKSYLSTIICNNKSRIIVCLVCFLAMIGGTVAAAMFISQSMESIQQGQAVLSAISSSPTTTATPTPLQSTMTKTTMVTQTSVVTGQITITISGLQSTIYAIATAPPAPAIACHTGDTRVTCGSLASQPE</sequence>
<reference evidence="1" key="1">
    <citation type="journal article" date="2020" name="Stud. Mycol.">
        <title>101 Dothideomycetes genomes: a test case for predicting lifestyles and emergence of pathogens.</title>
        <authorList>
            <person name="Haridas S."/>
            <person name="Albert R."/>
            <person name="Binder M."/>
            <person name="Bloem J."/>
            <person name="Labutti K."/>
            <person name="Salamov A."/>
            <person name="Andreopoulos B."/>
            <person name="Baker S."/>
            <person name="Barry K."/>
            <person name="Bills G."/>
            <person name="Bluhm B."/>
            <person name="Cannon C."/>
            <person name="Castanera R."/>
            <person name="Culley D."/>
            <person name="Daum C."/>
            <person name="Ezra D."/>
            <person name="Gonzalez J."/>
            <person name="Henrissat B."/>
            <person name="Kuo A."/>
            <person name="Liang C."/>
            <person name="Lipzen A."/>
            <person name="Lutzoni F."/>
            <person name="Magnuson J."/>
            <person name="Mondo S."/>
            <person name="Nolan M."/>
            <person name="Ohm R."/>
            <person name="Pangilinan J."/>
            <person name="Park H.-J."/>
            <person name="Ramirez L."/>
            <person name="Alfaro M."/>
            <person name="Sun H."/>
            <person name="Tritt A."/>
            <person name="Yoshinaga Y."/>
            <person name="Zwiers L.-H."/>
            <person name="Turgeon B."/>
            <person name="Goodwin S."/>
            <person name="Spatafora J."/>
            <person name="Crous P."/>
            <person name="Grigoriev I."/>
        </authorList>
    </citation>
    <scope>NUCLEOTIDE SEQUENCE</scope>
    <source>
        <strain evidence="1">CBS 525.71</strain>
    </source>
</reference>
<evidence type="ECO:0000313" key="2">
    <source>
        <dbReference type="Proteomes" id="UP000799754"/>
    </source>
</evidence>
<accession>A0ACB6RRS5</accession>
<evidence type="ECO:0000313" key="1">
    <source>
        <dbReference type="EMBL" id="KAF2624498.1"/>
    </source>
</evidence>